<accession>A0A3N6MHJ9</accession>
<evidence type="ECO:0000313" key="4">
    <source>
        <dbReference type="Proteomes" id="UP000272778"/>
    </source>
</evidence>
<feature type="chain" id="PRO_5018315416" description="Lipoprotein" evidence="2">
    <location>
        <begin position="30"/>
        <end position="93"/>
    </location>
</feature>
<dbReference type="AlphaFoldDB" id="A0A3N6MHJ9"/>
<evidence type="ECO:0000313" key="3">
    <source>
        <dbReference type="EMBL" id="RQH00575.1"/>
    </source>
</evidence>
<proteinExistence type="predicted"/>
<feature type="compositionally biased region" description="Polar residues" evidence="1">
    <location>
        <begin position="42"/>
        <end position="76"/>
    </location>
</feature>
<feature type="signal peptide" evidence="2">
    <location>
        <begin position="1"/>
        <end position="29"/>
    </location>
</feature>
<name>A0A3N6MHJ9_9BURK</name>
<dbReference type="Proteomes" id="UP000272778">
    <property type="component" value="Unassembled WGS sequence"/>
</dbReference>
<evidence type="ECO:0000256" key="1">
    <source>
        <dbReference type="SAM" id="MobiDB-lite"/>
    </source>
</evidence>
<dbReference type="EMBL" id="RQIS01000027">
    <property type="protein sequence ID" value="RQH00575.1"/>
    <property type="molecule type" value="Genomic_DNA"/>
</dbReference>
<feature type="compositionally biased region" description="Polar residues" evidence="1">
    <location>
        <begin position="84"/>
        <end position="93"/>
    </location>
</feature>
<reference evidence="3 4" key="1">
    <citation type="submission" date="2018-11" db="EMBL/GenBank/DDBJ databases">
        <title>Paraburkholderia sp. DHOA04, isolated from soil.</title>
        <authorList>
            <person name="Gao Z.-H."/>
            <person name="Qiu L.-H."/>
            <person name="Fu J.-C."/>
        </authorList>
    </citation>
    <scope>NUCLEOTIDE SEQUENCE [LARGE SCALE GENOMIC DNA]</scope>
    <source>
        <strain evidence="3 4">DHOA04</strain>
    </source>
</reference>
<dbReference type="RefSeq" id="WP_124153792.1">
    <property type="nucleotide sequence ID" value="NZ_RQIS01000027.1"/>
</dbReference>
<keyword evidence="4" id="KW-1185">Reference proteome</keyword>
<feature type="region of interest" description="Disordered" evidence="1">
    <location>
        <begin position="36"/>
        <end position="93"/>
    </location>
</feature>
<organism evidence="3 4">
    <name type="scientific">Paraburkholderia dinghuensis</name>
    <dbReference type="NCBI Taxonomy" id="2305225"/>
    <lineage>
        <taxon>Bacteria</taxon>
        <taxon>Pseudomonadati</taxon>
        <taxon>Pseudomonadota</taxon>
        <taxon>Betaproteobacteria</taxon>
        <taxon>Burkholderiales</taxon>
        <taxon>Burkholderiaceae</taxon>
        <taxon>Paraburkholderia</taxon>
    </lineage>
</organism>
<sequence>MKLKNRYRMLAVLSFSACFFALQAPVASAATLAGRMAGPGQAQGNNMPAWQARNNVASGSGGTAVQPSQNSTETGNPPSPDSGKFTSRSKALL</sequence>
<evidence type="ECO:0008006" key="5">
    <source>
        <dbReference type="Google" id="ProtNLM"/>
    </source>
</evidence>
<protein>
    <recommendedName>
        <fullName evidence="5">Lipoprotein</fullName>
    </recommendedName>
</protein>
<comment type="caution">
    <text evidence="3">The sequence shown here is derived from an EMBL/GenBank/DDBJ whole genome shotgun (WGS) entry which is preliminary data.</text>
</comment>
<keyword evidence="2" id="KW-0732">Signal</keyword>
<gene>
    <name evidence="3" type="ORF">D1Y85_25150</name>
</gene>
<evidence type="ECO:0000256" key="2">
    <source>
        <dbReference type="SAM" id="SignalP"/>
    </source>
</evidence>